<organism evidence="2 3">
    <name type="scientific">Cinchona calisaya</name>
    <dbReference type="NCBI Taxonomy" id="153742"/>
    <lineage>
        <taxon>Eukaryota</taxon>
        <taxon>Viridiplantae</taxon>
        <taxon>Streptophyta</taxon>
        <taxon>Embryophyta</taxon>
        <taxon>Tracheophyta</taxon>
        <taxon>Spermatophyta</taxon>
        <taxon>Magnoliopsida</taxon>
        <taxon>eudicotyledons</taxon>
        <taxon>Gunneridae</taxon>
        <taxon>Pentapetalae</taxon>
        <taxon>asterids</taxon>
        <taxon>lamiids</taxon>
        <taxon>Gentianales</taxon>
        <taxon>Rubiaceae</taxon>
        <taxon>Cinchonoideae</taxon>
        <taxon>Cinchoneae</taxon>
        <taxon>Cinchona</taxon>
    </lineage>
</organism>
<keyword evidence="3" id="KW-1185">Reference proteome</keyword>
<dbReference type="AlphaFoldDB" id="A0ABD3AF34"/>
<name>A0ABD3AF34_9GENT</name>
<evidence type="ECO:0000256" key="1">
    <source>
        <dbReference type="SAM" id="MobiDB-lite"/>
    </source>
</evidence>
<proteinExistence type="predicted"/>
<evidence type="ECO:0000313" key="2">
    <source>
        <dbReference type="EMBL" id="KAL3529804.1"/>
    </source>
</evidence>
<sequence>MADLGARGKPSNSFLFIPSDQKVMLIEAIESNPIPVVSSKEHVILKESNSSIHSETITIDDVLLQVIPPSAEIPAFGKGTTEPSSKKQKTFTDLSRSASPTDFTFIPSPHLPSHSSSSRVMGRDHVLRKMSVFKIHGRATTTKMDGMNGMLNRP</sequence>
<feature type="region of interest" description="Disordered" evidence="1">
    <location>
        <begin position="74"/>
        <end position="120"/>
    </location>
</feature>
<comment type="caution">
    <text evidence="2">The sequence shown here is derived from an EMBL/GenBank/DDBJ whole genome shotgun (WGS) entry which is preliminary data.</text>
</comment>
<dbReference type="EMBL" id="JBJUIK010000004">
    <property type="protein sequence ID" value="KAL3529804.1"/>
    <property type="molecule type" value="Genomic_DNA"/>
</dbReference>
<feature type="compositionally biased region" description="Low complexity" evidence="1">
    <location>
        <begin position="107"/>
        <end position="118"/>
    </location>
</feature>
<evidence type="ECO:0000313" key="3">
    <source>
        <dbReference type="Proteomes" id="UP001630127"/>
    </source>
</evidence>
<protein>
    <submittedName>
        <fullName evidence="2">Uncharacterized protein</fullName>
    </submittedName>
</protein>
<feature type="compositionally biased region" description="Polar residues" evidence="1">
    <location>
        <begin position="91"/>
        <end position="102"/>
    </location>
</feature>
<dbReference type="Proteomes" id="UP001630127">
    <property type="component" value="Unassembled WGS sequence"/>
</dbReference>
<gene>
    <name evidence="2" type="ORF">ACH5RR_009126</name>
</gene>
<accession>A0ABD3AF34</accession>
<reference evidence="2 3" key="1">
    <citation type="submission" date="2024-11" db="EMBL/GenBank/DDBJ databases">
        <title>A near-complete genome assembly of Cinchona calisaya.</title>
        <authorList>
            <person name="Lian D.C."/>
            <person name="Zhao X.W."/>
            <person name="Wei L."/>
        </authorList>
    </citation>
    <scope>NUCLEOTIDE SEQUENCE [LARGE SCALE GENOMIC DNA]</scope>
    <source>
        <tissue evidence="2">Nenye</tissue>
    </source>
</reference>